<dbReference type="RefSeq" id="WP_344968762.1">
    <property type="nucleotide sequence ID" value="NZ_BAAAVI010000006.1"/>
</dbReference>
<protein>
    <submittedName>
        <fullName evidence="3">Uncharacterized protein</fullName>
    </submittedName>
</protein>
<comment type="caution">
    <text evidence="3">The sequence shown here is derived from an EMBL/GenBank/DDBJ whole genome shotgun (WGS) entry which is preliminary data.</text>
</comment>
<organism evidence="3 4">
    <name type="scientific">Streptosporangium fragile</name>
    <dbReference type="NCBI Taxonomy" id="46186"/>
    <lineage>
        <taxon>Bacteria</taxon>
        <taxon>Bacillati</taxon>
        <taxon>Actinomycetota</taxon>
        <taxon>Actinomycetes</taxon>
        <taxon>Streptosporangiales</taxon>
        <taxon>Streptosporangiaceae</taxon>
        <taxon>Streptosporangium</taxon>
    </lineage>
</organism>
<accession>A0ABN3VSG6</accession>
<name>A0ABN3VSG6_9ACTN</name>
<feature type="transmembrane region" description="Helical" evidence="2">
    <location>
        <begin position="225"/>
        <end position="247"/>
    </location>
</feature>
<evidence type="ECO:0000256" key="1">
    <source>
        <dbReference type="SAM" id="MobiDB-lite"/>
    </source>
</evidence>
<keyword evidence="2" id="KW-0472">Membrane</keyword>
<feature type="transmembrane region" description="Helical" evidence="2">
    <location>
        <begin position="36"/>
        <end position="55"/>
    </location>
</feature>
<feature type="region of interest" description="Disordered" evidence="1">
    <location>
        <begin position="1"/>
        <end position="25"/>
    </location>
</feature>
<feature type="transmembrane region" description="Helical" evidence="2">
    <location>
        <begin position="198"/>
        <end position="219"/>
    </location>
</feature>
<evidence type="ECO:0000313" key="4">
    <source>
        <dbReference type="Proteomes" id="UP001500831"/>
    </source>
</evidence>
<evidence type="ECO:0000313" key="3">
    <source>
        <dbReference type="EMBL" id="GAA2854737.1"/>
    </source>
</evidence>
<dbReference type="Proteomes" id="UP001500831">
    <property type="component" value="Unassembled WGS sequence"/>
</dbReference>
<sequence>MKTDRGRIDAPGDDERGGEPVRGDRRVKDAPRNQEWLLALLPAFPLVLLVMRLWYASRQDTQTLLLLVQTISPLGMLSAVLLTTVWVLPALVLGGRLLGTLYWVSTGRSSWLVRAAERLPGWVVLLALVVGLCAWQLRFLPTLAMMALAVAGLTVRDRFPGHEELRATVCYALPVIVAVLSYALLWPAITAAFAARDVATAILLTLPPGLTVLLTGPVPEAPARVLTHGIAIAMSVLTPFLVGVVVMKAPILPMIALQFGDGGSREVIVGYLVASDDQMSTVLGREGTVRFIPNDRLQSKVLCPDPGDVPRTWVNLHGWYVEQSVLSWLVPAGQPGPADPRCQGRVVDDPTLG</sequence>
<reference evidence="3 4" key="1">
    <citation type="journal article" date="2019" name="Int. J. Syst. Evol. Microbiol.">
        <title>The Global Catalogue of Microorganisms (GCM) 10K type strain sequencing project: providing services to taxonomists for standard genome sequencing and annotation.</title>
        <authorList>
            <consortium name="The Broad Institute Genomics Platform"/>
            <consortium name="The Broad Institute Genome Sequencing Center for Infectious Disease"/>
            <person name="Wu L."/>
            <person name="Ma J."/>
        </authorList>
    </citation>
    <scope>NUCLEOTIDE SEQUENCE [LARGE SCALE GENOMIC DNA]</scope>
    <source>
        <strain evidence="3 4">JCM 6242</strain>
    </source>
</reference>
<feature type="transmembrane region" description="Helical" evidence="2">
    <location>
        <begin position="75"/>
        <end position="98"/>
    </location>
</feature>
<keyword evidence="2" id="KW-1133">Transmembrane helix</keyword>
<proteinExistence type="predicted"/>
<keyword evidence="4" id="KW-1185">Reference proteome</keyword>
<feature type="transmembrane region" description="Helical" evidence="2">
    <location>
        <begin position="165"/>
        <end position="186"/>
    </location>
</feature>
<feature type="transmembrane region" description="Helical" evidence="2">
    <location>
        <begin position="119"/>
        <end position="137"/>
    </location>
</feature>
<keyword evidence="2" id="KW-0812">Transmembrane</keyword>
<evidence type="ECO:0000256" key="2">
    <source>
        <dbReference type="SAM" id="Phobius"/>
    </source>
</evidence>
<gene>
    <name evidence="3" type="ORF">GCM10010517_12800</name>
</gene>
<dbReference type="EMBL" id="BAAAVI010000006">
    <property type="protein sequence ID" value="GAA2854737.1"/>
    <property type="molecule type" value="Genomic_DNA"/>
</dbReference>